<evidence type="ECO:0000256" key="3">
    <source>
        <dbReference type="ARBA" id="ARBA00022490"/>
    </source>
</evidence>
<dbReference type="GO" id="GO:0000160">
    <property type="term" value="P:phosphorelay signal transduction system"/>
    <property type="evidence" value="ECO:0007669"/>
    <property type="project" value="UniProtKB-KW"/>
</dbReference>
<dbReference type="SUPFAM" id="SSF46689">
    <property type="entry name" value="Homeodomain-like"/>
    <property type="match status" value="2"/>
</dbReference>
<feature type="modified residue" description="4-aspartylphosphate" evidence="10">
    <location>
        <position position="55"/>
    </location>
</feature>
<dbReference type="RefSeq" id="WP_138003492.1">
    <property type="nucleotide sequence ID" value="NZ_QGQD01000074.1"/>
</dbReference>
<evidence type="ECO:0000313" key="13">
    <source>
        <dbReference type="EMBL" id="TLC99197.1"/>
    </source>
</evidence>
<dbReference type="SMART" id="SM00342">
    <property type="entry name" value="HTH_ARAC"/>
    <property type="match status" value="1"/>
</dbReference>
<dbReference type="PROSITE" id="PS50110">
    <property type="entry name" value="RESPONSE_REGULATORY"/>
    <property type="match status" value="1"/>
</dbReference>
<evidence type="ECO:0000256" key="5">
    <source>
        <dbReference type="ARBA" id="ARBA00023012"/>
    </source>
</evidence>
<evidence type="ECO:0000256" key="7">
    <source>
        <dbReference type="ARBA" id="ARBA00023125"/>
    </source>
</evidence>
<keyword evidence="6" id="KW-0805">Transcription regulation</keyword>
<dbReference type="Gene3D" id="3.40.50.2300">
    <property type="match status" value="1"/>
</dbReference>
<dbReference type="GO" id="GO:0003700">
    <property type="term" value="F:DNA-binding transcription factor activity"/>
    <property type="evidence" value="ECO:0007669"/>
    <property type="project" value="InterPro"/>
</dbReference>
<evidence type="ECO:0000259" key="12">
    <source>
        <dbReference type="PROSITE" id="PS50110"/>
    </source>
</evidence>
<organism evidence="13 14">
    <name type="scientific">Robinsoniella peoriensis</name>
    <dbReference type="NCBI Taxonomy" id="180332"/>
    <lineage>
        <taxon>Bacteria</taxon>
        <taxon>Bacillati</taxon>
        <taxon>Bacillota</taxon>
        <taxon>Clostridia</taxon>
        <taxon>Lachnospirales</taxon>
        <taxon>Lachnospiraceae</taxon>
        <taxon>Robinsoniella</taxon>
    </lineage>
</organism>
<dbReference type="SMART" id="SM00448">
    <property type="entry name" value="REC"/>
    <property type="match status" value="1"/>
</dbReference>
<dbReference type="InterPro" id="IPR011006">
    <property type="entry name" value="CheY-like_superfamily"/>
</dbReference>
<evidence type="ECO:0000256" key="2">
    <source>
        <dbReference type="ARBA" id="ARBA00018672"/>
    </source>
</evidence>
<dbReference type="InterPro" id="IPR009057">
    <property type="entry name" value="Homeodomain-like_sf"/>
</dbReference>
<keyword evidence="14" id="KW-1185">Reference proteome</keyword>
<dbReference type="InterPro" id="IPR051552">
    <property type="entry name" value="HptR"/>
</dbReference>
<dbReference type="PANTHER" id="PTHR42713:SF3">
    <property type="entry name" value="TRANSCRIPTIONAL REGULATORY PROTEIN HPTR"/>
    <property type="match status" value="1"/>
</dbReference>
<name>A0A4V6HRI3_9FIRM</name>
<keyword evidence="5" id="KW-0902">Two-component regulatory system</keyword>
<evidence type="ECO:0000256" key="9">
    <source>
        <dbReference type="ARBA" id="ARBA00024867"/>
    </source>
</evidence>
<evidence type="ECO:0000259" key="11">
    <source>
        <dbReference type="PROSITE" id="PS01124"/>
    </source>
</evidence>
<dbReference type="STRING" id="180332.GCA_000797495_01814"/>
<evidence type="ECO:0000256" key="1">
    <source>
        <dbReference type="ARBA" id="ARBA00004496"/>
    </source>
</evidence>
<dbReference type="EMBL" id="QGQD01000074">
    <property type="protein sequence ID" value="TLC99197.1"/>
    <property type="molecule type" value="Genomic_DNA"/>
</dbReference>
<dbReference type="InterPro" id="IPR001789">
    <property type="entry name" value="Sig_transdc_resp-reg_receiver"/>
</dbReference>
<keyword evidence="3" id="KW-0963">Cytoplasm</keyword>
<dbReference type="PRINTS" id="PR00032">
    <property type="entry name" value="HTHARAC"/>
</dbReference>
<reference evidence="13 14" key="1">
    <citation type="journal article" date="2019" name="Anaerobe">
        <title>Detection of Robinsoniella peoriensis in multiple bone samples of a trauma patient.</title>
        <authorList>
            <person name="Schrottner P."/>
            <person name="Hartwich K."/>
            <person name="Bunk B."/>
            <person name="Schober I."/>
            <person name="Helbig S."/>
            <person name="Rudolph W.W."/>
            <person name="Gunzer F."/>
        </authorList>
    </citation>
    <scope>NUCLEOTIDE SEQUENCE [LARGE SCALE GENOMIC DNA]</scope>
    <source>
        <strain evidence="13 14">DSM 106044</strain>
    </source>
</reference>
<keyword evidence="7" id="KW-0238">DNA-binding</keyword>
<proteinExistence type="predicted"/>
<dbReference type="InterPro" id="IPR018060">
    <property type="entry name" value="HTH_AraC"/>
</dbReference>
<dbReference type="Pfam" id="PF00072">
    <property type="entry name" value="Response_reg"/>
    <property type="match status" value="1"/>
</dbReference>
<dbReference type="PROSITE" id="PS00041">
    <property type="entry name" value="HTH_ARAC_FAMILY_1"/>
    <property type="match status" value="1"/>
</dbReference>
<comment type="caution">
    <text evidence="13">The sequence shown here is derived from an EMBL/GenBank/DDBJ whole genome shotgun (WGS) entry which is preliminary data.</text>
</comment>
<feature type="domain" description="Response regulatory" evidence="12">
    <location>
        <begin position="3"/>
        <end position="120"/>
    </location>
</feature>
<dbReference type="CDD" id="cd17536">
    <property type="entry name" value="REC_YesN-like"/>
    <property type="match status" value="1"/>
</dbReference>
<dbReference type="InterPro" id="IPR020449">
    <property type="entry name" value="Tscrpt_reg_AraC-type_HTH"/>
</dbReference>
<evidence type="ECO:0000256" key="4">
    <source>
        <dbReference type="ARBA" id="ARBA00022553"/>
    </source>
</evidence>
<dbReference type="GO" id="GO:0043565">
    <property type="term" value="F:sequence-specific DNA binding"/>
    <property type="evidence" value="ECO:0007669"/>
    <property type="project" value="InterPro"/>
</dbReference>
<dbReference type="PROSITE" id="PS01124">
    <property type="entry name" value="HTH_ARAC_FAMILY_2"/>
    <property type="match status" value="1"/>
</dbReference>
<dbReference type="GO" id="GO:0005737">
    <property type="term" value="C:cytoplasm"/>
    <property type="evidence" value="ECO:0007669"/>
    <property type="project" value="UniProtKB-SubCell"/>
</dbReference>
<evidence type="ECO:0000313" key="14">
    <source>
        <dbReference type="Proteomes" id="UP000306509"/>
    </source>
</evidence>
<protein>
    <recommendedName>
        <fullName evidence="2">Stage 0 sporulation protein A homolog</fullName>
    </recommendedName>
</protein>
<comment type="function">
    <text evidence="9">May play the central regulatory role in sporulation. It may be an element of the effector pathway responsible for the activation of sporulation genes in response to nutritional stress. Spo0A may act in concert with spo0H (a sigma factor) to control the expression of some genes that are critical to the sporulation process.</text>
</comment>
<dbReference type="Proteomes" id="UP000306509">
    <property type="component" value="Unassembled WGS sequence"/>
</dbReference>
<gene>
    <name evidence="13" type="ORF">DSM106044_03975</name>
</gene>
<dbReference type="Pfam" id="PF12833">
    <property type="entry name" value="HTH_18"/>
    <property type="match status" value="1"/>
</dbReference>
<dbReference type="Gene3D" id="1.10.10.60">
    <property type="entry name" value="Homeodomain-like"/>
    <property type="match status" value="2"/>
</dbReference>
<evidence type="ECO:0000256" key="10">
    <source>
        <dbReference type="PROSITE-ProRule" id="PRU00169"/>
    </source>
</evidence>
<dbReference type="PANTHER" id="PTHR42713">
    <property type="entry name" value="HISTIDINE KINASE-RELATED"/>
    <property type="match status" value="1"/>
</dbReference>
<keyword evidence="8" id="KW-0804">Transcription</keyword>
<accession>A0A4V6HRI3</accession>
<evidence type="ECO:0000256" key="8">
    <source>
        <dbReference type="ARBA" id="ARBA00023163"/>
    </source>
</evidence>
<feature type="domain" description="HTH araC/xylS-type" evidence="11">
    <location>
        <begin position="436"/>
        <end position="534"/>
    </location>
</feature>
<keyword evidence="4 10" id="KW-0597">Phosphoprotein</keyword>
<comment type="subcellular location">
    <subcellularLocation>
        <location evidence="1">Cytoplasm</location>
    </subcellularLocation>
</comment>
<evidence type="ECO:0000256" key="6">
    <source>
        <dbReference type="ARBA" id="ARBA00023015"/>
    </source>
</evidence>
<dbReference type="AlphaFoldDB" id="A0A4V6HRI3"/>
<dbReference type="InterPro" id="IPR018062">
    <property type="entry name" value="HTH_AraC-typ_CS"/>
</dbReference>
<sequence length="537" mass="61741">MYRVMIVDDEPLILAGVTSLIEWEDYNCIIAGKATNGQNALEQIAEINPDIIITDIKMPAMDGIELMKRCREAKSQAAFIILTNLEEFSLAKQAVKFGATDYLVKIELTEDTLAESLKRAVRECEKNRAAGSSPENVGKDTIHMQKNCESLFQKLLLEETLEERDGEYQNLMADYNTPVMILLRMNNSSSYFQESFSEKDRKKAMSYTENILKEMVKRFFRFSSILEWEETGFLMIVSGGDAQETKNKITQMCQKMISVVEDYFGMQTVAAVTAAAEDIHGLPGYLPQLERCMEAYYYQMQSPVIFYRDDLQTYQEQNRNFDITFLKKDMTLALGQNDSVRVKEIISQLISLFREFTPARKQAVNACINLYTFVVPFYEGTEEIPGGKFPDTMQMAEKLKRIGSLHDILMWLETFGDKICQVMEGRASGKSDRVIERIRRYVTEHYQEKLTLAMAAEATGISQGYLSSIFKKQTGSNFTDYVAWIKIEKAKDLIQEHQYMMYEISDMLGFENPYYFSKVFKKVTGITPKEYENSARI</sequence>
<dbReference type="SUPFAM" id="SSF52172">
    <property type="entry name" value="CheY-like"/>
    <property type="match status" value="1"/>
</dbReference>